<dbReference type="AlphaFoldDB" id="A0A6J3MES5"/>
<dbReference type="RefSeq" id="XP_033463536.1">
    <property type="nucleotide sequence ID" value="XM_033598946.1"/>
</dbReference>
<name>A0A6J3MES5_9PEZI</name>
<keyword evidence="1" id="KW-1185">Reference proteome</keyword>
<protein>
    <submittedName>
        <fullName evidence="2">Uncharacterized protein</fullName>
    </submittedName>
</protein>
<evidence type="ECO:0000313" key="1">
    <source>
        <dbReference type="Proteomes" id="UP000504637"/>
    </source>
</evidence>
<gene>
    <name evidence="2" type="ORF">K489DRAFT_117449</name>
</gene>
<reference evidence="2" key="1">
    <citation type="submission" date="2020-01" db="EMBL/GenBank/DDBJ databases">
        <authorList>
            <consortium name="DOE Joint Genome Institute"/>
            <person name="Haridas S."/>
            <person name="Albert R."/>
            <person name="Binder M."/>
            <person name="Bloem J."/>
            <person name="Labutti K."/>
            <person name="Salamov A."/>
            <person name="Andreopoulos B."/>
            <person name="Baker S.E."/>
            <person name="Barry K."/>
            <person name="Bills G."/>
            <person name="Bluhm B.H."/>
            <person name="Cannon C."/>
            <person name="Castanera R."/>
            <person name="Culley D.E."/>
            <person name="Daum C."/>
            <person name="Ezra D."/>
            <person name="Gonzalez J.B."/>
            <person name="Henrissat B."/>
            <person name="Kuo A."/>
            <person name="Liang C."/>
            <person name="Lipzen A."/>
            <person name="Lutzoni F."/>
            <person name="Magnuson J."/>
            <person name="Mondo S."/>
            <person name="Nolan M."/>
            <person name="Ohm R."/>
            <person name="Pangilinan J."/>
            <person name="Park H.-J."/>
            <person name="Ramirez L."/>
            <person name="Alfaro M."/>
            <person name="Sun H."/>
            <person name="Tritt A."/>
            <person name="Yoshinaga Y."/>
            <person name="Zwiers L.-H."/>
            <person name="Turgeon B.G."/>
            <person name="Goodwin S.B."/>
            <person name="Spatafora J.W."/>
            <person name="Crous P.W."/>
            <person name="Grigoriev I.V."/>
        </authorList>
    </citation>
    <scope>NUCLEOTIDE SEQUENCE</scope>
    <source>
        <strain evidence="2">CBS 342.82</strain>
    </source>
</reference>
<reference evidence="2" key="2">
    <citation type="submission" date="2020-04" db="EMBL/GenBank/DDBJ databases">
        <authorList>
            <consortium name="NCBI Genome Project"/>
        </authorList>
    </citation>
    <scope>NUCLEOTIDE SEQUENCE</scope>
    <source>
        <strain evidence="2">CBS 342.82</strain>
    </source>
</reference>
<reference evidence="2" key="3">
    <citation type="submission" date="2025-08" db="UniProtKB">
        <authorList>
            <consortium name="RefSeq"/>
        </authorList>
    </citation>
    <scope>IDENTIFICATION</scope>
    <source>
        <strain evidence="2">CBS 342.82</strain>
    </source>
</reference>
<dbReference type="GeneID" id="54356745"/>
<organism evidence="2">
    <name type="scientific">Dissoconium aciculare CBS 342.82</name>
    <dbReference type="NCBI Taxonomy" id="1314786"/>
    <lineage>
        <taxon>Eukaryota</taxon>
        <taxon>Fungi</taxon>
        <taxon>Dikarya</taxon>
        <taxon>Ascomycota</taxon>
        <taxon>Pezizomycotina</taxon>
        <taxon>Dothideomycetes</taxon>
        <taxon>Dothideomycetidae</taxon>
        <taxon>Mycosphaerellales</taxon>
        <taxon>Dissoconiaceae</taxon>
        <taxon>Dissoconium</taxon>
    </lineage>
</organism>
<accession>A0A6J3MES5</accession>
<proteinExistence type="predicted"/>
<dbReference type="Proteomes" id="UP000504637">
    <property type="component" value="Unplaced"/>
</dbReference>
<sequence length="130" mass="14814">MMAGRHLASSLHHDQHIFMERRADSRVLTSDVQVWTAPERGAACLVVCIPVRHVHDSIWHDQEGIQTRPRIARMAMEDQMTICSPQASLCSAVMQPLLEFWAGKRDWMRNSAAVPCCNVEYPHVPIHLSF</sequence>
<evidence type="ECO:0000313" key="2">
    <source>
        <dbReference type="RefSeq" id="XP_033463536.1"/>
    </source>
</evidence>